<dbReference type="CDD" id="cd13118">
    <property type="entry name" value="POLO_box_1"/>
    <property type="match status" value="1"/>
</dbReference>
<dbReference type="GO" id="GO:0007052">
    <property type="term" value="P:mitotic spindle organization"/>
    <property type="evidence" value="ECO:0007669"/>
    <property type="project" value="TreeGrafter"/>
</dbReference>
<dbReference type="PANTHER" id="PTHR24345">
    <property type="entry name" value="SERINE/THREONINE-PROTEIN KINASE PLK"/>
    <property type="match status" value="1"/>
</dbReference>
<dbReference type="Gene3D" id="1.10.510.10">
    <property type="entry name" value="Transferase(Phosphotransferase) domain 1"/>
    <property type="match status" value="1"/>
</dbReference>
<dbReference type="GO" id="GO:0005634">
    <property type="term" value="C:nucleus"/>
    <property type="evidence" value="ECO:0007669"/>
    <property type="project" value="TreeGrafter"/>
</dbReference>
<keyword evidence="4" id="KW-0547">Nucleotide-binding</keyword>
<dbReference type="Pfam" id="PF00659">
    <property type="entry name" value="POLO_box"/>
    <property type="match status" value="2"/>
</dbReference>
<feature type="region of interest" description="Disordered" evidence="7">
    <location>
        <begin position="353"/>
        <end position="374"/>
    </location>
</feature>
<dbReference type="SUPFAM" id="SSF82615">
    <property type="entry name" value="Polo-box domain"/>
    <property type="match status" value="2"/>
</dbReference>
<dbReference type="Gene3D" id="3.30.1120.30">
    <property type="entry name" value="POLO box domain"/>
    <property type="match status" value="2"/>
</dbReference>
<dbReference type="GO" id="GO:0000776">
    <property type="term" value="C:kinetochore"/>
    <property type="evidence" value="ECO:0007669"/>
    <property type="project" value="TreeGrafter"/>
</dbReference>
<organism evidence="9 10">
    <name type="scientific">Olpidium bornovanus</name>
    <dbReference type="NCBI Taxonomy" id="278681"/>
    <lineage>
        <taxon>Eukaryota</taxon>
        <taxon>Fungi</taxon>
        <taxon>Fungi incertae sedis</taxon>
        <taxon>Olpidiomycota</taxon>
        <taxon>Olpidiomycotina</taxon>
        <taxon>Olpidiomycetes</taxon>
        <taxon>Olpidiales</taxon>
        <taxon>Olpidiaceae</taxon>
        <taxon>Olpidium</taxon>
    </lineage>
</organism>
<evidence type="ECO:0000313" key="9">
    <source>
        <dbReference type="EMBL" id="KAG5457240.1"/>
    </source>
</evidence>
<evidence type="ECO:0000256" key="6">
    <source>
        <dbReference type="ARBA" id="ARBA00022840"/>
    </source>
</evidence>
<dbReference type="SUPFAM" id="SSF56112">
    <property type="entry name" value="Protein kinase-like (PK-like)"/>
    <property type="match status" value="1"/>
</dbReference>
<gene>
    <name evidence="9" type="ORF">BJ554DRAFT_2798</name>
</gene>
<dbReference type="GO" id="GO:0005737">
    <property type="term" value="C:cytoplasm"/>
    <property type="evidence" value="ECO:0007669"/>
    <property type="project" value="TreeGrafter"/>
</dbReference>
<evidence type="ECO:0000259" key="8">
    <source>
        <dbReference type="PROSITE" id="PS50078"/>
    </source>
</evidence>
<feature type="region of interest" description="Disordered" evidence="7">
    <location>
        <begin position="1"/>
        <end position="95"/>
    </location>
</feature>
<keyword evidence="6" id="KW-0067">ATP-binding</keyword>
<keyword evidence="10" id="KW-1185">Reference proteome</keyword>
<reference evidence="9 10" key="1">
    <citation type="journal article" name="Sci. Rep.">
        <title>Genome-scale phylogenetic analyses confirm Olpidium as the closest living zoosporic fungus to the non-flagellated, terrestrial fungi.</title>
        <authorList>
            <person name="Chang Y."/>
            <person name="Rochon D."/>
            <person name="Sekimoto S."/>
            <person name="Wang Y."/>
            <person name="Chovatia M."/>
            <person name="Sandor L."/>
            <person name="Salamov A."/>
            <person name="Grigoriev I.V."/>
            <person name="Stajich J.E."/>
            <person name="Spatafora J.W."/>
        </authorList>
    </citation>
    <scope>NUCLEOTIDE SEQUENCE [LARGE SCALE GENOMIC DNA]</scope>
    <source>
        <strain evidence="9">S191</strain>
    </source>
</reference>
<dbReference type="GO" id="GO:0004674">
    <property type="term" value="F:protein serine/threonine kinase activity"/>
    <property type="evidence" value="ECO:0007669"/>
    <property type="project" value="UniProtKB-KW"/>
</dbReference>
<evidence type="ECO:0000256" key="7">
    <source>
        <dbReference type="SAM" id="MobiDB-lite"/>
    </source>
</evidence>
<dbReference type="PANTHER" id="PTHR24345:SF0">
    <property type="entry name" value="CELL CYCLE SERINE_THREONINE-PROTEIN KINASE CDC5_MSD2"/>
    <property type="match status" value="1"/>
</dbReference>
<dbReference type="Proteomes" id="UP000673691">
    <property type="component" value="Unassembled WGS sequence"/>
</dbReference>
<dbReference type="PROSITE" id="PS50078">
    <property type="entry name" value="POLO_BOX"/>
    <property type="match status" value="2"/>
</dbReference>
<feature type="compositionally biased region" description="Low complexity" evidence="7">
    <location>
        <begin position="26"/>
        <end position="41"/>
    </location>
</feature>
<dbReference type="InterPro" id="IPR011009">
    <property type="entry name" value="Kinase-like_dom_sf"/>
</dbReference>
<dbReference type="InterPro" id="IPR000959">
    <property type="entry name" value="POLO_box_dom"/>
</dbReference>
<keyword evidence="5" id="KW-0418">Kinase</keyword>
<dbReference type="AlphaFoldDB" id="A0A8H7ZQ65"/>
<proteinExistence type="predicted"/>
<dbReference type="EMBL" id="JAEFCI010010387">
    <property type="protein sequence ID" value="KAG5457240.1"/>
    <property type="molecule type" value="Genomic_DNA"/>
</dbReference>
<dbReference type="InterPro" id="IPR033695">
    <property type="entry name" value="POLO_box_2"/>
</dbReference>
<evidence type="ECO:0000256" key="1">
    <source>
        <dbReference type="ARBA" id="ARBA00022527"/>
    </source>
</evidence>
<dbReference type="InterPro" id="IPR033701">
    <property type="entry name" value="POLO_box_1"/>
</dbReference>
<keyword evidence="1" id="KW-0723">Serine/threonine-protein kinase</keyword>
<feature type="domain" description="POLO box" evidence="8">
    <location>
        <begin position="746"/>
        <end position="826"/>
    </location>
</feature>
<feature type="domain" description="POLO box" evidence="8">
    <location>
        <begin position="640"/>
        <end position="725"/>
    </location>
</feature>
<dbReference type="GO" id="GO:0000922">
    <property type="term" value="C:spindle pole"/>
    <property type="evidence" value="ECO:0007669"/>
    <property type="project" value="TreeGrafter"/>
</dbReference>
<accession>A0A8H7ZQ65</accession>
<keyword evidence="3" id="KW-0677">Repeat</keyword>
<dbReference type="InterPro" id="IPR036947">
    <property type="entry name" value="POLO_box_dom_sf"/>
</dbReference>
<sequence>MPLVARPSARVDGFPGEPAAAATLRPKGPTAAASAALAEMPPAAPNGPASARSSAPERPLTPPAPAPPTHSRRRGYVSPPPVIKDRRSDATYTRNGLLGEVRFSEADNMRVPRQPDAGFLPEMKGTPAARFFGNLRVGFQKGGFARCYEILDANGARFAAKVVPKSTLKLQKNKNKVCSILDALAHGCPGSVQICDFWRAGAVFRSKGLLCRQTLMEMLKRRRRFTEPEVRYYMLQILDACRYACLTISTFAEVRPSVNDITAHPFFSGFLPIGIPVSAMHTEPVFMHSATSSAPSTQEQSPFSSALYATEVVHPVGTAVGLGIWVMRLTSQKEERHRLLTLLPSFDNDKISRNSADAVRSSSMPDGKPPQKLEDGRCTRLVASVNLRVTHADSGAMRAAVGKHYYSPAMASGPFLPGPPATRSSTFPPVAKQFGVTGEPGSSPMARTVVGSGQLARVPAGVVPAPLQGQYASSTHVAGPPPVIVDAGTAEVAGHEVDTGDFRPNFAASTASAVGAPVQVRVAGNSAGRSAAFSSAAPVVPLAATTQQEVPAAAYVGLPPRAAPSCSARGAASGSGISGPAQASSGAFGTHGVLENMLLHITSALAERKNGRSEQVVAAEMGELRWRSAADVQSHAPKIFISKWIDYSNKYGLGYQLTDGSVGVYFNDSTSIVLAPDEHHFEYLYYMRGEDRTYMHRQCHVLTEHPPELTKKVTLLKHFRGYMTENLFKAPAYTFTDSCKTYDLDFLTKYLRTKHAVVFRLSNRVVQLNFFDHTKLILSLDGRLVTYIDRNREMATWTLGQVLVQNCHELLSRIRYAKDILEQLIAKRTKKSARATLAAAAVASGRVPDGGGAGRDAVDAVADRLAECRIGNSGS</sequence>
<evidence type="ECO:0000256" key="4">
    <source>
        <dbReference type="ARBA" id="ARBA00022741"/>
    </source>
</evidence>
<dbReference type="OrthoDB" id="408964at2759"/>
<feature type="compositionally biased region" description="Pro residues" evidence="7">
    <location>
        <begin position="59"/>
        <end position="68"/>
    </location>
</feature>
<dbReference type="FunFam" id="3.30.1120.30:FF:000005">
    <property type="entry name" value="Serine/threonine-protein kinase"/>
    <property type="match status" value="1"/>
</dbReference>
<dbReference type="GO" id="GO:0005524">
    <property type="term" value="F:ATP binding"/>
    <property type="evidence" value="ECO:0007669"/>
    <property type="project" value="UniProtKB-KW"/>
</dbReference>
<evidence type="ECO:0000256" key="2">
    <source>
        <dbReference type="ARBA" id="ARBA00022679"/>
    </source>
</evidence>
<name>A0A8H7ZQ65_9FUNG</name>
<dbReference type="CDD" id="cd13117">
    <property type="entry name" value="POLO_box_2"/>
    <property type="match status" value="1"/>
</dbReference>
<evidence type="ECO:0000256" key="3">
    <source>
        <dbReference type="ARBA" id="ARBA00022737"/>
    </source>
</evidence>
<comment type="caution">
    <text evidence="9">The sequence shown here is derived from an EMBL/GenBank/DDBJ whole genome shotgun (WGS) entry which is preliminary data.</text>
</comment>
<keyword evidence="2" id="KW-0808">Transferase</keyword>
<evidence type="ECO:0000313" key="10">
    <source>
        <dbReference type="Proteomes" id="UP000673691"/>
    </source>
</evidence>
<dbReference type="GO" id="GO:0005816">
    <property type="term" value="C:spindle pole body"/>
    <property type="evidence" value="ECO:0007669"/>
    <property type="project" value="TreeGrafter"/>
</dbReference>
<evidence type="ECO:0000256" key="5">
    <source>
        <dbReference type="ARBA" id="ARBA00022777"/>
    </source>
</evidence>
<protein>
    <recommendedName>
        <fullName evidence="8">POLO box domain-containing protein</fullName>
    </recommendedName>
</protein>